<evidence type="ECO:0000256" key="1">
    <source>
        <dbReference type="ARBA" id="ARBA00022737"/>
    </source>
</evidence>
<evidence type="ECO:0000256" key="2">
    <source>
        <dbReference type="PROSITE-ProRule" id="PRU00591"/>
    </source>
</evidence>
<dbReference type="Gene3D" id="2.10.270.10">
    <property type="entry name" value="Cholin Binding"/>
    <property type="match status" value="1"/>
</dbReference>
<keyword evidence="1" id="KW-0677">Repeat</keyword>
<feature type="repeat" description="Cell wall-binding" evidence="2">
    <location>
        <begin position="43"/>
        <end position="62"/>
    </location>
</feature>
<dbReference type="Gene3D" id="3.10.450.40">
    <property type="match status" value="2"/>
</dbReference>
<sequence>MKKKIIASLLATLFIGGFIAIPSNAEWKQNNVGWWYTEGHSWATGWRQINGKWYYFDKQGYMARNTLIDGYYVNSNGEWVSSYAPVTVNNSKFEASTTVKNNNSTTDIGEERAKELVFNHAEVSSNDVSYINVKVDYEFGFKTYEIDFLCKNIEYEYEIDAVTGRILKFNKEIENYKLNTPQNNGTSADIGIEKAKQIALENSGVSSNSIRNLDMESDYDGGIKIYEINFKVGNIEYEYEINATTGSIEKYDKEYDD</sequence>
<keyword evidence="3" id="KW-0732">Signal</keyword>
<dbReference type="EMBL" id="UYIN01000023">
    <property type="protein sequence ID" value="VDG74457.1"/>
    <property type="molecule type" value="Genomic_DNA"/>
</dbReference>
<feature type="domain" description="PepSY" evidence="4">
    <location>
        <begin position="143"/>
        <end position="168"/>
    </location>
</feature>
<gene>
    <name evidence="5" type="ORF">NCTC10913_04735</name>
</gene>
<name>A0ABY6T255_9CLOT</name>
<evidence type="ECO:0000259" key="4">
    <source>
        <dbReference type="Pfam" id="PF03413"/>
    </source>
</evidence>
<dbReference type="Pfam" id="PF03413">
    <property type="entry name" value="PepSY"/>
    <property type="match status" value="2"/>
</dbReference>
<accession>A0ABY6T255</accession>
<feature type="signal peptide" evidence="3">
    <location>
        <begin position="1"/>
        <end position="25"/>
    </location>
</feature>
<dbReference type="InterPro" id="IPR018337">
    <property type="entry name" value="Cell_wall/Cho-bd_repeat"/>
</dbReference>
<keyword evidence="6" id="KW-1185">Reference proteome</keyword>
<reference evidence="5 6" key="1">
    <citation type="submission" date="2018-11" db="EMBL/GenBank/DDBJ databases">
        <authorList>
            <consortium name="Pathogen Informatics"/>
        </authorList>
    </citation>
    <scope>NUCLEOTIDE SEQUENCE [LARGE SCALE GENOMIC DNA]</scope>
    <source>
        <strain evidence="5 6">NCTC10913</strain>
    </source>
</reference>
<dbReference type="SUPFAM" id="SSF69360">
    <property type="entry name" value="Cell wall binding repeat"/>
    <property type="match status" value="1"/>
</dbReference>
<proteinExistence type="predicted"/>
<dbReference type="PROSITE" id="PS51170">
    <property type="entry name" value="CW"/>
    <property type="match status" value="1"/>
</dbReference>
<evidence type="ECO:0000313" key="5">
    <source>
        <dbReference type="EMBL" id="VDG74457.1"/>
    </source>
</evidence>
<dbReference type="InterPro" id="IPR025711">
    <property type="entry name" value="PepSY"/>
</dbReference>
<feature type="domain" description="PepSY" evidence="4">
    <location>
        <begin position="190"/>
        <end position="250"/>
    </location>
</feature>
<dbReference type="Proteomes" id="UP000277570">
    <property type="component" value="Unassembled WGS sequence"/>
</dbReference>
<dbReference type="Pfam" id="PF19127">
    <property type="entry name" value="Choline_bind_3"/>
    <property type="match status" value="1"/>
</dbReference>
<evidence type="ECO:0000313" key="6">
    <source>
        <dbReference type="Proteomes" id="UP000277570"/>
    </source>
</evidence>
<organism evidence="5 6">
    <name type="scientific">Clostridium carnis</name>
    <dbReference type="NCBI Taxonomy" id="1530"/>
    <lineage>
        <taxon>Bacteria</taxon>
        <taxon>Bacillati</taxon>
        <taxon>Bacillota</taxon>
        <taxon>Clostridia</taxon>
        <taxon>Eubacteriales</taxon>
        <taxon>Clostridiaceae</taxon>
        <taxon>Clostridium</taxon>
    </lineage>
</organism>
<feature type="chain" id="PRO_5045386651" evidence="3">
    <location>
        <begin position="26"/>
        <end position="257"/>
    </location>
</feature>
<protein>
    <submittedName>
        <fullName evidence="5">Cell wall binding repeat-containing protein</fullName>
    </submittedName>
</protein>
<evidence type="ECO:0000256" key="3">
    <source>
        <dbReference type="SAM" id="SignalP"/>
    </source>
</evidence>
<comment type="caution">
    <text evidence="5">The sequence shown here is derived from an EMBL/GenBank/DDBJ whole genome shotgun (WGS) entry which is preliminary data.</text>
</comment>
<dbReference type="RefSeq" id="WP_125150119.1">
    <property type="nucleotide sequence ID" value="NZ_UYIN01000023.1"/>
</dbReference>